<evidence type="ECO:0000256" key="10">
    <source>
        <dbReference type="ARBA" id="ARBA00023014"/>
    </source>
</evidence>
<protein>
    <recommendedName>
        <fullName evidence="13">DNA 5'-3' helicase</fullName>
        <ecNumber evidence="13">5.6.2.3</ecNumber>
    </recommendedName>
</protein>
<dbReference type="InterPro" id="IPR027417">
    <property type="entry name" value="P-loop_NTPase"/>
</dbReference>
<evidence type="ECO:0000256" key="15">
    <source>
        <dbReference type="SAM" id="MobiDB-lite"/>
    </source>
</evidence>
<evidence type="ECO:0000256" key="7">
    <source>
        <dbReference type="ARBA" id="ARBA00022806"/>
    </source>
</evidence>
<gene>
    <name evidence="17" type="ORF">M0811_02910</name>
</gene>
<proteinExistence type="inferred from homology"/>
<dbReference type="NCBIfam" id="TIGR00604">
    <property type="entry name" value="rad3"/>
    <property type="match status" value="1"/>
</dbReference>
<dbReference type="Pfam" id="PF06733">
    <property type="entry name" value="DEAD_2"/>
    <property type="match status" value="1"/>
</dbReference>
<dbReference type="GO" id="GO:0043139">
    <property type="term" value="F:5'-3' DNA helicase activity"/>
    <property type="evidence" value="ECO:0007669"/>
    <property type="project" value="UniProtKB-EC"/>
</dbReference>
<dbReference type="SMART" id="SM00491">
    <property type="entry name" value="HELICc2"/>
    <property type="match status" value="1"/>
</dbReference>
<evidence type="ECO:0000256" key="4">
    <source>
        <dbReference type="ARBA" id="ARBA00022723"/>
    </source>
</evidence>
<dbReference type="OMA" id="QTHQFRD"/>
<accession>A0A9Q0L8C8</accession>
<dbReference type="GO" id="GO:0003677">
    <property type="term" value="F:DNA binding"/>
    <property type="evidence" value="ECO:0007669"/>
    <property type="project" value="InterPro"/>
</dbReference>
<dbReference type="GO" id="GO:0016818">
    <property type="term" value="F:hydrolase activity, acting on acid anhydrides, in phosphorus-containing anhydrides"/>
    <property type="evidence" value="ECO:0007669"/>
    <property type="project" value="InterPro"/>
</dbReference>
<dbReference type="PANTHER" id="PTHR11472:SF41">
    <property type="entry name" value="ATP-DEPENDENT DNA HELICASE DDX11-RELATED"/>
    <property type="match status" value="1"/>
</dbReference>
<dbReference type="InterPro" id="IPR013020">
    <property type="entry name" value="Rad3/Chl1-like"/>
</dbReference>
<evidence type="ECO:0000256" key="13">
    <source>
        <dbReference type="ARBA" id="ARBA00044969"/>
    </source>
</evidence>
<dbReference type="GO" id="GO:0034085">
    <property type="term" value="P:establishment of sister chromatid cohesion"/>
    <property type="evidence" value="ECO:0007669"/>
    <property type="project" value="TreeGrafter"/>
</dbReference>
<evidence type="ECO:0000256" key="12">
    <source>
        <dbReference type="ARBA" id="ARBA00023242"/>
    </source>
</evidence>
<dbReference type="EMBL" id="JAPDFW010000125">
    <property type="protein sequence ID" value="KAJ5067720.1"/>
    <property type="molecule type" value="Genomic_DNA"/>
</dbReference>
<keyword evidence="7 17" id="KW-0347">Helicase</keyword>
<dbReference type="GO" id="GO:0006139">
    <property type="term" value="P:nucleobase-containing compound metabolic process"/>
    <property type="evidence" value="ECO:0007669"/>
    <property type="project" value="InterPro"/>
</dbReference>
<dbReference type="AlphaFoldDB" id="A0A9Q0L8C8"/>
<dbReference type="FunFam" id="3.40.50.300:FF:001372">
    <property type="entry name" value="ATP-dependent DNA helicase chl1"/>
    <property type="match status" value="1"/>
</dbReference>
<dbReference type="EC" id="5.6.2.3" evidence="13"/>
<comment type="cofactor">
    <cofactor evidence="1">
        <name>[4Fe-4S] cluster</name>
        <dbReference type="ChEBI" id="CHEBI:49883"/>
    </cofactor>
</comment>
<dbReference type="InterPro" id="IPR006554">
    <property type="entry name" value="Helicase-like_DEXD_c2"/>
</dbReference>
<evidence type="ECO:0000256" key="11">
    <source>
        <dbReference type="ARBA" id="ARBA00023235"/>
    </source>
</evidence>
<evidence type="ECO:0000256" key="8">
    <source>
        <dbReference type="ARBA" id="ARBA00022840"/>
    </source>
</evidence>
<dbReference type="InterPro" id="IPR014001">
    <property type="entry name" value="Helicase_ATP-bd"/>
</dbReference>
<feature type="region of interest" description="Disordered" evidence="15">
    <location>
        <begin position="270"/>
        <end position="305"/>
    </location>
</feature>
<keyword evidence="10" id="KW-0411">Iron-sulfur</keyword>
<keyword evidence="6" id="KW-0378">Hydrolase</keyword>
<comment type="caution">
    <text evidence="17">The sequence shown here is derived from an EMBL/GenBank/DDBJ whole genome shotgun (WGS) entry which is preliminary data.</text>
</comment>
<keyword evidence="11" id="KW-0413">Isomerase</keyword>
<keyword evidence="4" id="KW-0479">Metal-binding</keyword>
<feature type="compositionally biased region" description="Basic residues" evidence="15">
    <location>
        <begin position="289"/>
        <end position="299"/>
    </location>
</feature>
<dbReference type="SMART" id="SM00487">
    <property type="entry name" value="DEXDc"/>
    <property type="match status" value="1"/>
</dbReference>
<dbReference type="GO" id="GO:0005524">
    <property type="term" value="F:ATP binding"/>
    <property type="evidence" value="ECO:0007669"/>
    <property type="project" value="UniProtKB-KW"/>
</dbReference>
<dbReference type="InterPro" id="IPR014013">
    <property type="entry name" value="Helic_SF1/SF2_ATP-bd_DinG/Rad3"/>
</dbReference>
<dbReference type="OrthoDB" id="267079at2759"/>
<evidence type="ECO:0000256" key="2">
    <source>
        <dbReference type="ARBA" id="ARBA00004123"/>
    </source>
</evidence>
<evidence type="ECO:0000256" key="9">
    <source>
        <dbReference type="ARBA" id="ARBA00023004"/>
    </source>
</evidence>
<evidence type="ECO:0000313" key="18">
    <source>
        <dbReference type="Proteomes" id="UP001149090"/>
    </source>
</evidence>
<keyword evidence="5" id="KW-0547">Nucleotide-binding</keyword>
<dbReference type="GO" id="GO:0046872">
    <property type="term" value="F:metal ion binding"/>
    <property type="evidence" value="ECO:0007669"/>
    <property type="project" value="UniProtKB-KW"/>
</dbReference>
<evidence type="ECO:0000256" key="6">
    <source>
        <dbReference type="ARBA" id="ARBA00022801"/>
    </source>
</evidence>
<keyword evidence="12" id="KW-0539">Nucleus</keyword>
<evidence type="ECO:0000256" key="3">
    <source>
        <dbReference type="ARBA" id="ARBA00008435"/>
    </source>
</evidence>
<dbReference type="GO" id="GO:0051536">
    <property type="term" value="F:iron-sulfur cluster binding"/>
    <property type="evidence" value="ECO:0007669"/>
    <property type="project" value="UniProtKB-KW"/>
</dbReference>
<sequence length="893" mass="104633">MSELKFPFPFQLEPYPIQQQFMEEFYKTVKTGGIGLFESPTGTGKSLSIICAIIKYLEDQNNPTEIEEIQPKNEQPSWVQEFTQKQKISEKKDLLEKQRSVEKKQRDLLFERINQYRKTGYISDQNFPDPKINPITNSKKKRKQSPLDLDQNQEQSPSNNETQNSDPFLLNDTLPTQFSTQNQFDASEIQKDFETENEDIPIIKNQILYCSRTHSQLSQFVNEVKKTTFGNQFFLVVLASRSFMCINSKIRDLNDPILISQKCHELISKSKTKKQRDEDKKEAFSVLTKRSRQRTRSRKSQTTSHLTNHGCPFYDKQKINYFRDEILASPMTVEELVEKGHEIGVCPYYSSRNAIKSSHLVILPYNSLLHSSTRENLGIELTDRVVILDESHNIIETINSLHSVVISYWHAVFGYKQLNNYYWKYKNKLKPMHQIKIQEILQFIKRILRCFNNKSEENENQNENENENIELFPEQQKIQELLENGIPTEKNILEIYSLNDFLFDQIQMDNMNPFELLSYFRQSEITKKVQSFCVNQYSKEKQFLVVQNFGLNQVESFIESLTNTSQNCRILITRSNKKSNSSIKFLLLNPESYFEPIINQTKATFFVGGTIKPFEDFQSQLFPNYDQTKIHTLSCGHVIPPRNIMATCLKCGIKYQDMKLTFEKRNDPGLIEDLGETLLRILVPVPFGAVCFFPSYSYQKIVLKNWKQKGIFKEIEKVKKIFIETKKTNESEKTLEKYREWIDNKNGALLLCVVGGKMSEGINFTDNYARLVIMIGMPYPNPKDPEIIEKIRFWDQKKMDHIKINQEKTNVSNASSGKDYYDNLCMRAVNQSIGRSIRHKNDYAVIMLIDSRYSLQNIQKKLPSWISQSFLVFENVDNTVQEIDRFFQEKRNF</sequence>
<keyword evidence="18" id="KW-1185">Reference proteome</keyword>
<evidence type="ECO:0000256" key="1">
    <source>
        <dbReference type="ARBA" id="ARBA00001966"/>
    </source>
</evidence>
<dbReference type="InterPro" id="IPR045028">
    <property type="entry name" value="DinG/Rad3-like"/>
</dbReference>
<evidence type="ECO:0000256" key="14">
    <source>
        <dbReference type="ARBA" id="ARBA00048954"/>
    </source>
</evidence>
<keyword evidence="8" id="KW-0067">ATP-binding</keyword>
<dbReference type="Pfam" id="PF13307">
    <property type="entry name" value="Helicase_C_2"/>
    <property type="match status" value="1"/>
</dbReference>
<feature type="region of interest" description="Disordered" evidence="15">
    <location>
        <begin position="121"/>
        <end position="172"/>
    </location>
</feature>
<dbReference type="Gene3D" id="3.40.50.300">
    <property type="entry name" value="P-loop containing nucleotide triphosphate hydrolases"/>
    <property type="match status" value="3"/>
</dbReference>
<comment type="catalytic activity">
    <reaction evidence="14">
        <text>ATP + H2O = ADP + phosphate + H(+)</text>
        <dbReference type="Rhea" id="RHEA:13065"/>
        <dbReference type="ChEBI" id="CHEBI:15377"/>
        <dbReference type="ChEBI" id="CHEBI:15378"/>
        <dbReference type="ChEBI" id="CHEBI:30616"/>
        <dbReference type="ChEBI" id="CHEBI:43474"/>
        <dbReference type="ChEBI" id="CHEBI:456216"/>
        <dbReference type="EC" id="5.6.2.3"/>
    </reaction>
</comment>
<dbReference type="GO" id="GO:0005634">
    <property type="term" value="C:nucleus"/>
    <property type="evidence" value="ECO:0007669"/>
    <property type="project" value="UniProtKB-SubCell"/>
</dbReference>
<evidence type="ECO:0000256" key="5">
    <source>
        <dbReference type="ARBA" id="ARBA00022741"/>
    </source>
</evidence>
<dbReference type="SMART" id="SM00488">
    <property type="entry name" value="DEXDc2"/>
    <property type="match status" value="1"/>
</dbReference>
<dbReference type="InterPro" id="IPR010614">
    <property type="entry name" value="RAD3-like_helicase_DEAD"/>
</dbReference>
<name>A0A9Q0L8C8_ANAIG</name>
<organism evidence="17 18">
    <name type="scientific">Anaeramoeba ignava</name>
    <name type="common">Anaerobic marine amoeba</name>
    <dbReference type="NCBI Taxonomy" id="1746090"/>
    <lineage>
        <taxon>Eukaryota</taxon>
        <taxon>Metamonada</taxon>
        <taxon>Anaeramoebidae</taxon>
        <taxon>Anaeramoeba</taxon>
    </lineage>
</organism>
<evidence type="ECO:0000313" key="17">
    <source>
        <dbReference type="EMBL" id="KAJ5067720.1"/>
    </source>
</evidence>
<comment type="similarity">
    <text evidence="3">Belongs to the DEAD box helicase family. DEAH subfamily. DDX11/CHL1 sub-subfamily.</text>
</comment>
<feature type="compositionally biased region" description="Polar residues" evidence="15">
    <location>
        <begin position="150"/>
        <end position="166"/>
    </location>
</feature>
<keyword evidence="9" id="KW-0408">Iron</keyword>
<evidence type="ECO:0000259" key="16">
    <source>
        <dbReference type="PROSITE" id="PS51193"/>
    </source>
</evidence>
<dbReference type="PANTHER" id="PTHR11472">
    <property type="entry name" value="DNA REPAIR DEAD HELICASE RAD3/XP-D SUBFAMILY MEMBER"/>
    <property type="match status" value="1"/>
</dbReference>
<dbReference type="InterPro" id="IPR006555">
    <property type="entry name" value="ATP-dep_Helicase_C"/>
</dbReference>
<dbReference type="SUPFAM" id="SSF52540">
    <property type="entry name" value="P-loop containing nucleoside triphosphate hydrolases"/>
    <property type="match status" value="1"/>
</dbReference>
<dbReference type="Proteomes" id="UP001149090">
    <property type="component" value="Unassembled WGS sequence"/>
</dbReference>
<reference evidence="17" key="1">
    <citation type="submission" date="2022-10" db="EMBL/GenBank/DDBJ databases">
        <title>Novel sulphate-reducing endosymbionts in the free-living metamonad Anaeramoeba.</title>
        <authorList>
            <person name="Jerlstrom-Hultqvist J."/>
            <person name="Cepicka I."/>
            <person name="Gallot-Lavallee L."/>
            <person name="Salas-Leiva D."/>
            <person name="Curtis B.A."/>
            <person name="Zahonova K."/>
            <person name="Pipaliya S."/>
            <person name="Dacks J."/>
            <person name="Roger A.J."/>
        </authorList>
    </citation>
    <scope>NUCLEOTIDE SEQUENCE</scope>
    <source>
        <strain evidence="17">BMAN</strain>
    </source>
</reference>
<dbReference type="PROSITE" id="PS51193">
    <property type="entry name" value="HELICASE_ATP_BIND_2"/>
    <property type="match status" value="1"/>
</dbReference>
<dbReference type="CDD" id="cd18788">
    <property type="entry name" value="SF2_C_XPD"/>
    <property type="match status" value="1"/>
</dbReference>
<comment type="subcellular location">
    <subcellularLocation>
        <location evidence="2">Nucleus</location>
    </subcellularLocation>
</comment>
<feature type="domain" description="Helicase ATP-binding" evidence="16">
    <location>
        <begin position="4"/>
        <end position="451"/>
    </location>
</feature>